<keyword evidence="3 5" id="KW-0288">FMN</keyword>
<dbReference type="NCBIfam" id="NF002999">
    <property type="entry name" value="PRK03767.1"/>
    <property type="match status" value="1"/>
</dbReference>
<dbReference type="NCBIfam" id="TIGR01755">
    <property type="entry name" value="flav_wrbA"/>
    <property type="match status" value="1"/>
</dbReference>
<keyword evidence="5" id="KW-0547">Nucleotide-binding</keyword>
<feature type="binding site" evidence="5">
    <location>
        <begin position="80"/>
        <end position="82"/>
    </location>
    <ligand>
        <name>FMN</name>
        <dbReference type="ChEBI" id="CHEBI:58210"/>
    </ligand>
</feature>
<accession>A0A480AQ00</accession>
<sequence>MNTRVLVLYYSSWGHVETMAEAVAAGARSVPGVEVDLRRVPELVPEAVARGSGYKLDQRAPIADPEELAHYDAIVFGTPTRFGNMAAQMRNFLDRTGGLWARGALIGKVGSVFAVTGTQHGGQETTLTSFHTTLLHHGMVIVGLPYSFEGLTRMDEITGGTPYGATALAGGDGARQVSDNEMAGARFQGAHVAQVAQALARGRADSTSRPGVAQATA</sequence>
<dbReference type="EMBL" id="BJCL01000006">
    <property type="protein sequence ID" value="GCL63689.1"/>
    <property type="molecule type" value="Genomic_DNA"/>
</dbReference>
<evidence type="ECO:0000259" key="6">
    <source>
        <dbReference type="PROSITE" id="PS50902"/>
    </source>
</evidence>
<keyword evidence="5" id="KW-0521">NADP</keyword>
<dbReference type="InterPro" id="IPR005025">
    <property type="entry name" value="FMN_Rdtase-like_dom"/>
</dbReference>
<dbReference type="GO" id="GO:0050136">
    <property type="term" value="F:NADH dehydrogenase (quinone) (non-electrogenic) activity"/>
    <property type="evidence" value="ECO:0007669"/>
    <property type="project" value="RHEA"/>
</dbReference>
<keyword evidence="8" id="KW-1185">Reference proteome</keyword>
<dbReference type="InterPro" id="IPR008254">
    <property type="entry name" value="Flavodoxin/NO_synth"/>
</dbReference>
<dbReference type="PANTHER" id="PTHR30546">
    <property type="entry name" value="FLAVODOXIN-RELATED PROTEIN WRBA-RELATED"/>
    <property type="match status" value="1"/>
</dbReference>
<dbReference type="EC" id="1.6.5.2" evidence="5"/>
<dbReference type="GO" id="GO:0016020">
    <property type="term" value="C:membrane"/>
    <property type="evidence" value="ECO:0007669"/>
    <property type="project" value="TreeGrafter"/>
</dbReference>
<keyword evidence="5" id="KW-0520">NAD</keyword>
<comment type="catalytic activity">
    <reaction evidence="5">
        <text>a quinone + NADPH + H(+) = a quinol + NADP(+)</text>
        <dbReference type="Rhea" id="RHEA:46164"/>
        <dbReference type="ChEBI" id="CHEBI:15378"/>
        <dbReference type="ChEBI" id="CHEBI:24646"/>
        <dbReference type="ChEBI" id="CHEBI:57783"/>
        <dbReference type="ChEBI" id="CHEBI:58349"/>
        <dbReference type="ChEBI" id="CHEBI:132124"/>
        <dbReference type="EC" id="1.6.5.2"/>
    </reaction>
</comment>
<dbReference type="InterPro" id="IPR037513">
    <property type="entry name" value="NQO"/>
</dbReference>
<comment type="cofactor">
    <cofactor evidence="5">
        <name>FMN</name>
        <dbReference type="ChEBI" id="CHEBI:58210"/>
    </cofactor>
    <text evidence="5">Binds 1 FMN per monomer.</text>
</comment>
<dbReference type="GO" id="GO:0050661">
    <property type="term" value="F:NADP binding"/>
    <property type="evidence" value="ECO:0007669"/>
    <property type="project" value="UniProtKB-UniRule"/>
</dbReference>
<proteinExistence type="inferred from homology"/>
<feature type="binding site" evidence="5">
    <location>
        <position position="136"/>
    </location>
    <ligand>
        <name>FMN</name>
        <dbReference type="ChEBI" id="CHEBI:58210"/>
    </ligand>
</feature>
<dbReference type="FunFam" id="3.40.50.360:FF:000001">
    <property type="entry name" value="NAD(P)H dehydrogenase (Quinone) FQR1-like"/>
    <property type="match status" value="1"/>
</dbReference>
<dbReference type="Proteomes" id="UP000301751">
    <property type="component" value="Unassembled WGS sequence"/>
</dbReference>
<dbReference type="InterPro" id="IPR010089">
    <property type="entry name" value="Flavoprotein_WrbA-like"/>
</dbReference>
<feature type="binding site" evidence="5">
    <location>
        <position position="13"/>
    </location>
    <ligand>
        <name>NAD(+)</name>
        <dbReference type="ChEBI" id="CHEBI:57540"/>
    </ligand>
</feature>
<name>A0A480AQ00_9BURK</name>
<dbReference type="GO" id="GO:0050660">
    <property type="term" value="F:flavin adenine dinucleotide binding"/>
    <property type="evidence" value="ECO:0007669"/>
    <property type="project" value="UniProtKB-UniRule"/>
</dbReference>
<dbReference type="GO" id="GO:0008753">
    <property type="term" value="F:NADPH dehydrogenase (quinone) activity"/>
    <property type="evidence" value="ECO:0007669"/>
    <property type="project" value="RHEA"/>
</dbReference>
<dbReference type="RefSeq" id="WP_137733415.1">
    <property type="nucleotide sequence ID" value="NZ_BJCL01000006.1"/>
</dbReference>
<organism evidence="7 8">
    <name type="scientific">Pseudaquabacterium pictum</name>
    <dbReference type="NCBI Taxonomy" id="2315236"/>
    <lineage>
        <taxon>Bacteria</taxon>
        <taxon>Pseudomonadati</taxon>
        <taxon>Pseudomonadota</taxon>
        <taxon>Betaproteobacteria</taxon>
        <taxon>Burkholderiales</taxon>
        <taxon>Sphaerotilaceae</taxon>
        <taxon>Pseudaquabacterium</taxon>
    </lineage>
</organism>
<dbReference type="Gene3D" id="3.40.50.360">
    <property type="match status" value="1"/>
</dbReference>
<evidence type="ECO:0000313" key="7">
    <source>
        <dbReference type="EMBL" id="GCL63689.1"/>
    </source>
</evidence>
<comment type="caution">
    <text evidence="7">The sequence shown here is derived from an EMBL/GenBank/DDBJ whole genome shotgun (WGS) entry which is preliminary data.</text>
</comment>
<feature type="binding site" evidence="5">
    <location>
        <begin position="11"/>
        <end position="16"/>
    </location>
    <ligand>
        <name>FMN</name>
        <dbReference type="ChEBI" id="CHEBI:58210"/>
    </ligand>
</feature>
<evidence type="ECO:0000256" key="3">
    <source>
        <dbReference type="ARBA" id="ARBA00022643"/>
    </source>
</evidence>
<keyword evidence="2 5" id="KW-0285">Flavoprotein</keyword>
<dbReference type="PANTHER" id="PTHR30546:SF23">
    <property type="entry name" value="FLAVOPROTEIN-LIKE PROTEIN YCP4-RELATED"/>
    <property type="match status" value="1"/>
</dbReference>
<evidence type="ECO:0000256" key="1">
    <source>
        <dbReference type="ARBA" id="ARBA00006961"/>
    </source>
</evidence>
<dbReference type="InterPro" id="IPR029039">
    <property type="entry name" value="Flavoprotein-like_sf"/>
</dbReference>
<dbReference type="SUPFAM" id="SSF52218">
    <property type="entry name" value="Flavoproteins"/>
    <property type="match status" value="1"/>
</dbReference>
<dbReference type="HAMAP" id="MF_01017">
    <property type="entry name" value="NQOR"/>
    <property type="match status" value="1"/>
</dbReference>
<feature type="binding site" evidence="5">
    <location>
        <position position="100"/>
    </location>
    <ligand>
        <name>substrate</name>
    </ligand>
</feature>
<dbReference type="PROSITE" id="PS50902">
    <property type="entry name" value="FLAVODOXIN_LIKE"/>
    <property type="match status" value="1"/>
</dbReference>
<evidence type="ECO:0000256" key="2">
    <source>
        <dbReference type="ARBA" id="ARBA00022630"/>
    </source>
</evidence>
<dbReference type="AlphaFoldDB" id="A0A480AQ00"/>
<dbReference type="GO" id="GO:0051287">
    <property type="term" value="F:NAD binding"/>
    <property type="evidence" value="ECO:0007669"/>
    <property type="project" value="UniProtKB-UniRule"/>
</dbReference>
<comment type="caution">
    <text evidence="5">Lacks conserved residue(s) required for the propagation of feature annotation.</text>
</comment>
<reference evidence="8" key="1">
    <citation type="submission" date="2019-03" db="EMBL/GenBank/DDBJ databases">
        <title>Aquabacterium pictum sp.nov., the first bacteriochlorophyll a-containing freshwater bacterium in the genus Aquabacterium of the class Betaproteobacteria.</title>
        <authorList>
            <person name="Hirose S."/>
            <person name="Tank M."/>
            <person name="Hara E."/>
            <person name="Tamaki H."/>
            <person name="Takaichi S."/>
            <person name="Haruta S."/>
            <person name="Hanada S."/>
        </authorList>
    </citation>
    <scope>NUCLEOTIDE SEQUENCE [LARGE SCALE GENOMIC DNA]</scope>
    <source>
        <strain evidence="8">W35</strain>
    </source>
</reference>
<protein>
    <recommendedName>
        <fullName evidence="5">NAD(P)H dehydrogenase (quinone)</fullName>
        <ecNumber evidence="5">1.6.5.2</ecNumber>
    </recommendedName>
    <alternativeName>
        <fullName evidence="5">NAD(P)H:quinone oxidoreductase</fullName>
        <shortName evidence="5">NQO</shortName>
    </alternativeName>
</protein>
<dbReference type="OrthoDB" id="9801479at2"/>
<evidence type="ECO:0000313" key="8">
    <source>
        <dbReference type="Proteomes" id="UP000301751"/>
    </source>
</evidence>
<keyword evidence="4 5" id="KW-0560">Oxidoreductase</keyword>
<evidence type="ECO:0000256" key="5">
    <source>
        <dbReference type="HAMAP-Rule" id="MF_01017"/>
    </source>
</evidence>
<evidence type="ECO:0000256" key="4">
    <source>
        <dbReference type="ARBA" id="ARBA00023002"/>
    </source>
</evidence>
<feature type="domain" description="Flavodoxin-like" evidence="6">
    <location>
        <begin position="5"/>
        <end position="192"/>
    </location>
</feature>
<dbReference type="GO" id="GO:0010181">
    <property type="term" value="F:FMN binding"/>
    <property type="evidence" value="ECO:0007669"/>
    <property type="project" value="InterPro"/>
</dbReference>
<dbReference type="Pfam" id="PF03358">
    <property type="entry name" value="FMN_red"/>
    <property type="match status" value="1"/>
</dbReference>
<gene>
    <name evidence="7" type="ORF">AQPW35_27700</name>
</gene>
<comment type="similarity">
    <text evidence="1 5">Belongs to the WrbA family.</text>
</comment>
<comment type="catalytic activity">
    <reaction evidence="5">
        <text>a quinone + NADH + H(+) = a quinol + NAD(+)</text>
        <dbReference type="Rhea" id="RHEA:46160"/>
        <dbReference type="ChEBI" id="CHEBI:15378"/>
        <dbReference type="ChEBI" id="CHEBI:24646"/>
        <dbReference type="ChEBI" id="CHEBI:57540"/>
        <dbReference type="ChEBI" id="CHEBI:57945"/>
        <dbReference type="ChEBI" id="CHEBI:132124"/>
        <dbReference type="EC" id="1.6.5.2"/>
    </reaction>
</comment>